<protein>
    <submittedName>
        <fullName evidence="1">Uncharacterized protein si:ch73-345f18.3</fullName>
    </submittedName>
</protein>
<organism evidence="1 2">
    <name type="scientific">Scomber scombrus</name>
    <name type="common">Atlantic mackerel</name>
    <name type="synonym">Scomber vernalis</name>
    <dbReference type="NCBI Taxonomy" id="13677"/>
    <lineage>
        <taxon>Eukaryota</taxon>
        <taxon>Metazoa</taxon>
        <taxon>Chordata</taxon>
        <taxon>Craniata</taxon>
        <taxon>Vertebrata</taxon>
        <taxon>Euteleostomi</taxon>
        <taxon>Actinopterygii</taxon>
        <taxon>Neopterygii</taxon>
        <taxon>Teleostei</taxon>
        <taxon>Neoteleostei</taxon>
        <taxon>Acanthomorphata</taxon>
        <taxon>Pelagiaria</taxon>
        <taxon>Scombriformes</taxon>
        <taxon>Scombridae</taxon>
        <taxon>Scomber</taxon>
    </lineage>
</organism>
<name>A0AAV1MRD4_SCOSC</name>
<keyword evidence="2" id="KW-1185">Reference proteome</keyword>
<dbReference type="Proteomes" id="UP001314229">
    <property type="component" value="Unassembled WGS sequence"/>
</dbReference>
<dbReference type="AlphaFoldDB" id="A0AAV1MRD4"/>
<accession>A0AAV1MRD4</accession>
<sequence length="249" mass="28376">MLRLCCCCFLNETSGDERRPLLQPRPPEPNVAESARQTRPACNDAQTVRRIGRLVMRRVCVPELDQRFCDMAETFNEQQQHYESMAQHIYNLRQSCNCTHDDKLAISECVGMIRDQHKAKYRVSLKIKGYDFSLCVVPLGSECDSEEELMSSRLQSAQDELKGTSESAKATISKGTTLQELIGWLLRSKDQMAEQVKGVAATYQEQGRLNENLEENMKEVRRAKELSLKYRQQAGEVFTEAAQIAGNYL</sequence>
<evidence type="ECO:0000313" key="2">
    <source>
        <dbReference type="Proteomes" id="UP001314229"/>
    </source>
</evidence>
<evidence type="ECO:0000313" key="1">
    <source>
        <dbReference type="EMBL" id="CAK6949568.1"/>
    </source>
</evidence>
<dbReference type="EMBL" id="CAWUFR010000001">
    <property type="protein sequence ID" value="CAK6949568.1"/>
    <property type="molecule type" value="Genomic_DNA"/>
</dbReference>
<reference evidence="1 2" key="1">
    <citation type="submission" date="2024-01" db="EMBL/GenBank/DDBJ databases">
        <authorList>
            <person name="Alioto T."/>
            <person name="Alioto T."/>
            <person name="Gomez Garrido J."/>
        </authorList>
    </citation>
    <scope>NUCLEOTIDE SEQUENCE [LARGE SCALE GENOMIC DNA]</scope>
</reference>
<comment type="caution">
    <text evidence="1">The sequence shown here is derived from an EMBL/GenBank/DDBJ whole genome shotgun (WGS) entry which is preliminary data.</text>
</comment>
<gene>
    <name evidence="1" type="ORF">FSCOSCO3_A023557</name>
</gene>
<proteinExistence type="predicted"/>